<feature type="non-terminal residue" evidence="1">
    <location>
        <position position="261"/>
    </location>
</feature>
<reference evidence="1" key="1">
    <citation type="journal article" date="2014" name="Front. Microbiol.">
        <title>High frequency of phylogenetically diverse reductive dehalogenase-homologous genes in deep subseafloor sedimentary metagenomes.</title>
        <authorList>
            <person name="Kawai M."/>
            <person name="Futagami T."/>
            <person name="Toyoda A."/>
            <person name="Takaki Y."/>
            <person name="Nishi S."/>
            <person name="Hori S."/>
            <person name="Arai W."/>
            <person name="Tsubouchi T."/>
            <person name="Morono Y."/>
            <person name="Uchiyama I."/>
            <person name="Ito T."/>
            <person name="Fujiyama A."/>
            <person name="Inagaki F."/>
            <person name="Takami H."/>
        </authorList>
    </citation>
    <scope>NUCLEOTIDE SEQUENCE</scope>
    <source>
        <strain evidence="1">Expedition CK06-06</strain>
    </source>
</reference>
<accession>X1NMN9</accession>
<protein>
    <recommendedName>
        <fullName evidence="2">Tetratricopeptide repeat protein</fullName>
    </recommendedName>
</protein>
<dbReference type="InterPro" id="IPR011990">
    <property type="entry name" value="TPR-like_helical_dom_sf"/>
</dbReference>
<sequence length="261" mass="29503">MDSAGFAEPQLPQEFEQAWQFEFMERNFTEAAEVYKKIAESTEDDYLWRRATLGKVRCLKALGEIEKARKHCRDVGYTRITPGIAAASVSLAARARVMFVVLSRDEPSYYEKALASLINTANSYSLEAGTLPPMGSGTRIFILQRTIQMAEESPYANQYKSRLERLRKLLDGEMLAAEVAQRYADITSFQYWKVGSVHRLDVSSDTYGLYCKAANKTFLLLRSGEDVREDFGTFEKSFAGSDVLYRVVDDKGVYVSGIKQP</sequence>
<organism evidence="1">
    <name type="scientific">marine sediment metagenome</name>
    <dbReference type="NCBI Taxonomy" id="412755"/>
    <lineage>
        <taxon>unclassified sequences</taxon>
        <taxon>metagenomes</taxon>
        <taxon>ecological metagenomes</taxon>
    </lineage>
</organism>
<gene>
    <name evidence="1" type="ORF">S06H3_43322</name>
</gene>
<dbReference type="AlphaFoldDB" id="X1NMN9"/>
<evidence type="ECO:0008006" key="2">
    <source>
        <dbReference type="Google" id="ProtNLM"/>
    </source>
</evidence>
<name>X1NMN9_9ZZZZ</name>
<dbReference type="Gene3D" id="1.25.40.10">
    <property type="entry name" value="Tetratricopeptide repeat domain"/>
    <property type="match status" value="1"/>
</dbReference>
<evidence type="ECO:0000313" key="1">
    <source>
        <dbReference type="EMBL" id="GAI45287.1"/>
    </source>
</evidence>
<proteinExistence type="predicted"/>
<comment type="caution">
    <text evidence="1">The sequence shown here is derived from an EMBL/GenBank/DDBJ whole genome shotgun (WGS) entry which is preliminary data.</text>
</comment>
<dbReference type="EMBL" id="BARV01026861">
    <property type="protein sequence ID" value="GAI45287.1"/>
    <property type="molecule type" value="Genomic_DNA"/>
</dbReference>